<organism evidence="4">
    <name type="scientific">marine sediment metagenome</name>
    <dbReference type="NCBI Taxonomy" id="412755"/>
    <lineage>
        <taxon>unclassified sequences</taxon>
        <taxon>metagenomes</taxon>
        <taxon>ecological metagenomes</taxon>
    </lineage>
</organism>
<proteinExistence type="predicted"/>
<dbReference type="InterPro" id="IPR038107">
    <property type="entry name" value="Glycos_transf_N_sf"/>
</dbReference>
<dbReference type="InterPro" id="IPR039901">
    <property type="entry name" value="Kdotransferase"/>
</dbReference>
<feature type="domain" description="3-deoxy-D-manno-octulosonic-acid transferase N-terminal" evidence="3">
    <location>
        <begin position="31"/>
        <end position="193"/>
    </location>
</feature>
<dbReference type="GO" id="GO:0016740">
    <property type="term" value="F:transferase activity"/>
    <property type="evidence" value="ECO:0007669"/>
    <property type="project" value="UniProtKB-KW"/>
</dbReference>
<protein>
    <recommendedName>
        <fullName evidence="3">3-deoxy-D-manno-octulosonic-acid transferase N-terminal domain-containing protein</fullName>
    </recommendedName>
</protein>
<accession>X0WCD4</accession>
<sequence>MILDLFYILLVALLMPMFLYKAVTAGKYARGFRQRMGHIRRRYSLQPLIWLHAVSLGEVNAARALIKRLRKDFPDHELRISATTRTGYNRACELFGKEDVFYFPFDLSWVVNKVLRRLRPSLVILMELEVWYNFMIQADRFNIPVIVANGRMTESSKRAYRLIGVLTSRMFRRLTHVFAQDQEIAERFRAVGV</sequence>
<feature type="transmembrane region" description="Helical" evidence="2">
    <location>
        <begin position="6"/>
        <end position="26"/>
    </location>
</feature>
<dbReference type="PANTHER" id="PTHR42755:SF1">
    <property type="entry name" value="3-DEOXY-D-MANNO-OCTULOSONIC ACID TRANSFERASE, MITOCHONDRIAL-RELATED"/>
    <property type="match status" value="1"/>
</dbReference>
<reference evidence="4" key="1">
    <citation type="journal article" date="2014" name="Front. Microbiol.">
        <title>High frequency of phylogenetically diverse reductive dehalogenase-homologous genes in deep subseafloor sedimentary metagenomes.</title>
        <authorList>
            <person name="Kawai M."/>
            <person name="Futagami T."/>
            <person name="Toyoda A."/>
            <person name="Takaki Y."/>
            <person name="Nishi S."/>
            <person name="Hori S."/>
            <person name="Arai W."/>
            <person name="Tsubouchi T."/>
            <person name="Morono Y."/>
            <person name="Uchiyama I."/>
            <person name="Ito T."/>
            <person name="Fujiyama A."/>
            <person name="Inagaki F."/>
            <person name="Takami H."/>
        </authorList>
    </citation>
    <scope>NUCLEOTIDE SEQUENCE</scope>
    <source>
        <strain evidence="4">Expedition CK06-06</strain>
    </source>
</reference>
<keyword evidence="1" id="KW-0808">Transferase</keyword>
<dbReference type="PANTHER" id="PTHR42755">
    <property type="entry name" value="3-DEOXY-MANNO-OCTULOSONATE CYTIDYLYLTRANSFERASE"/>
    <property type="match status" value="1"/>
</dbReference>
<evidence type="ECO:0000259" key="3">
    <source>
        <dbReference type="Pfam" id="PF04413"/>
    </source>
</evidence>
<keyword evidence="2" id="KW-1133">Transmembrane helix</keyword>
<dbReference type="GO" id="GO:0005886">
    <property type="term" value="C:plasma membrane"/>
    <property type="evidence" value="ECO:0007669"/>
    <property type="project" value="TreeGrafter"/>
</dbReference>
<feature type="non-terminal residue" evidence="4">
    <location>
        <position position="193"/>
    </location>
</feature>
<gene>
    <name evidence="4" type="ORF">S01H1_47531</name>
</gene>
<comment type="caution">
    <text evidence="4">The sequence shown here is derived from an EMBL/GenBank/DDBJ whole genome shotgun (WGS) entry which is preliminary data.</text>
</comment>
<keyword evidence="2" id="KW-0472">Membrane</keyword>
<keyword evidence="2" id="KW-0812">Transmembrane</keyword>
<dbReference type="GO" id="GO:0009245">
    <property type="term" value="P:lipid A biosynthetic process"/>
    <property type="evidence" value="ECO:0007669"/>
    <property type="project" value="TreeGrafter"/>
</dbReference>
<dbReference type="Gene3D" id="3.40.50.11720">
    <property type="entry name" value="3-Deoxy-D-manno-octulosonic-acid transferase, N-terminal domain"/>
    <property type="match status" value="1"/>
</dbReference>
<name>X0WCD4_9ZZZZ</name>
<dbReference type="InterPro" id="IPR007507">
    <property type="entry name" value="Glycos_transf_N"/>
</dbReference>
<evidence type="ECO:0000256" key="1">
    <source>
        <dbReference type="ARBA" id="ARBA00022679"/>
    </source>
</evidence>
<dbReference type="Pfam" id="PF04413">
    <property type="entry name" value="Glycos_transf_N"/>
    <property type="match status" value="1"/>
</dbReference>
<evidence type="ECO:0000256" key="2">
    <source>
        <dbReference type="SAM" id="Phobius"/>
    </source>
</evidence>
<evidence type="ECO:0000313" key="4">
    <source>
        <dbReference type="EMBL" id="GAG22238.1"/>
    </source>
</evidence>
<dbReference type="EMBL" id="BARS01030474">
    <property type="protein sequence ID" value="GAG22238.1"/>
    <property type="molecule type" value="Genomic_DNA"/>
</dbReference>
<dbReference type="AlphaFoldDB" id="X0WCD4"/>